<dbReference type="Gene3D" id="1.10.3210.10">
    <property type="entry name" value="Hypothetical protein af1432"/>
    <property type="match status" value="1"/>
</dbReference>
<dbReference type="InterPro" id="IPR003607">
    <property type="entry name" value="HD/PDEase_dom"/>
</dbReference>
<dbReference type="AlphaFoldDB" id="A0A6S6NYX6"/>
<gene>
    <name evidence="2" type="ORF">NIIDNTM18_09620</name>
</gene>
<dbReference type="CDD" id="cd00077">
    <property type="entry name" value="HDc"/>
    <property type="match status" value="1"/>
</dbReference>
<dbReference type="Pfam" id="PF01966">
    <property type="entry name" value="HD"/>
    <property type="match status" value="1"/>
</dbReference>
<feature type="domain" description="HD/PDEase" evidence="1">
    <location>
        <begin position="31"/>
        <end position="184"/>
    </location>
</feature>
<accession>A0A6S6NYX6</accession>
<reference evidence="2 3" key="1">
    <citation type="submission" date="2020-07" db="EMBL/GenBank/DDBJ databases">
        <title>Complete genome sequence of Mycolicibacterium litorale like strain isolated from cardiac implantable electronic device infection.</title>
        <authorList>
            <person name="Fukano H."/>
            <person name="Miyama H."/>
            <person name="Hoshino Y."/>
        </authorList>
    </citation>
    <scope>NUCLEOTIDE SEQUENCE [LARGE SCALE GENOMIC DNA]</scope>
    <source>
        <strain evidence="2 3">NIIDNTM18</strain>
    </source>
</reference>
<dbReference type="Proteomes" id="UP000515734">
    <property type="component" value="Chromosome"/>
</dbReference>
<dbReference type="SMART" id="SM00471">
    <property type="entry name" value="HDc"/>
    <property type="match status" value="1"/>
</dbReference>
<evidence type="ECO:0000259" key="1">
    <source>
        <dbReference type="SMART" id="SM00471"/>
    </source>
</evidence>
<organism evidence="2 3">
    <name type="scientific">Mycolicibacterium litorale</name>
    <dbReference type="NCBI Taxonomy" id="758802"/>
    <lineage>
        <taxon>Bacteria</taxon>
        <taxon>Bacillati</taxon>
        <taxon>Actinomycetota</taxon>
        <taxon>Actinomycetes</taxon>
        <taxon>Mycobacteriales</taxon>
        <taxon>Mycobacteriaceae</taxon>
        <taxon>Mycolicibacterium</taxon>
    </lineage>
</organism>
<dbReference type="InterPro" id="IPR006674">
    <property type="entry name" value="HD_domain"/>
</dbReference>
<sequence length="219" mass="24162">MTTPQAIQLSEWNVPDTEVCSAATRLVFDVSPRYIANHTVRSYLFARELATAKGQDYDDELVFLTCLLHDLGVTDYGDGDQRFEVDGADAALRFLREHDIPEQRARTVWEGIALHTSLGLAHRFGAEQAVTFFGISLDIDGSEKHLLPQGFADRVHAAFPRYDLGYAIADLIARGTAADPRKAPPFTFPAHVHELINGGGVTFFDVVGNCGWGDELVEK</sequence>
<dbReference type="RefSeq" id="WP_185294623.1">
    <property type="nucleotide sequence ID" value="NZ_AP023287.1"/>
</dbReference>
<dbReference type="EMBL" id="AP023287">
    <property type="protein sequence ID" value="BCI51684.1"/>
    <property type="molecule type" value="Genomic_DNA"/>
</dbReference>
<evidence type="ECO:0000313" key="2">
    <source>
        <dbReference type="EMBL" id="BCI51684.1"/>
    </source>
</evidence>
<evidence type="ECO:0000313" key="3">
    <source>
        <dbReference type="Proteomes" id="UP000515734"/>
    </source>
</evidence>
<name>A0A6S6NYX6_9MYCO</name>
<dbReference type="PANTHER" id="PTHR35569:SF1">
    <property type="entry name" value="CYANAMIDE HYDRATASE DDI2-RELATED"/>
    <property type="match status" value="1"/>
</dbReference>
<proteinExistence type="predicted"/>
<dbReference type="SUPFAM" id="SSF109604">
    <property type="entry name" value="HD-domain/PDEase-like"/>
    <property type="match status" value="1"/>
</dbReference>
<protein>
    <recommendedName>
        <fullName evidence="1">HD/PDEase domain-containing protein</fullName>
    </recommendedName>
</protein>
<dbReference type="PANTHER" id="PTHR35569">
    <property type="entry name" value="CYANAMIDE HYDRATASE DDI2-RELATED"/>
    <property type="match status" value="1"/>
</dbReference>